<protein>
    <recommendedName>
        <fullName evidence="5">Dickkopf N-terminal cysteine-rich domain-containing protein</fullName>
    </recommendedName>
</protein>
<gene>
    <name evidence="3" type="ORF">A3G60_00275</name>
</gene>
<evidence type="ECO:0000313" key="4">
    <source>
        <dbReference type="Proteomes" id="UP000178996"/>
    </source>
</evidence>
<name>A0A1G2H350_9BACT</name>
<dbReference type="InterPro" id="IPR043993">
    <property type="entry name" value="T4SS_pilin"/>
</dbReference>
<feature type="transmembrane region" description="Helical" evidence="1">
    <location>
        <begin position="95"/>
        <end position="113"/>
    </location>
</feature>
<keyword evidence="1" id="KW-1133">Transmembrane helix</keyword>
<feature type="chain" id="PRO_5009583051" description="Dickkopf N-terminal cysteine-rich domain-containing protein" evidence="2">
    <location>
        <begin position="22"/>
        <end position="341"/>
    </location>
</feature>
<dbReference type="EMBL" id="MHOB01000052">
    <property type="protein sequence ID" value="OGZ56408.1"/>
    <property type="molecule type" value="Genomic_DNA"/>
</dbReference>
<feature type="signal peptide" evidence="2">
    <location>
        <begin position="1"/>
        <end position="21"/>
    </location>
</feature>
<dbReference type="Pfam" id="PF18895">
    <property type="entry name" value="T4SS_pilin"/>
    <property type="match status" value="1"/>
</dbReference>
<evidence type="ECO:0000256" key="2">
    <source>
        <dbReference type="SAM" id="SignalP"/>
    </source>
</evidence>
<feature type="transmembrane region" description="Helical" evidence="1">
    <location>
        <begin position="52"/>
        <end position="74"/>
    </location>
</feature>
<comment type="caution">
    <text evidence="3">The sequence shown here is derived from an EMBL/GenBank/DDBJ whole genome shotgun (WGS) entry which is preliminary data.</text>
</comment>
<keyword evidence="1" id="KW-0472">Membrane</keyword>
<dbReference type="AlphaFoldDB" id="A0A1G2H350"/>
<keyword evidence="1" id="KW-0812">Transmembrane</keyword>
<evidence type="ECO:0000313" key="3">
    <source>
        <dbReference type="EMBL" id="OGZ56408.1"/>
    </source>
</evidence>
<keyword evidence="2" id="KW-0732">Signal</keyword>
<proteinExistence type="predicted"/>
<organism evidence="3 4">
    <name type="scientific">Candidatus Ryanbacteria bacterium RIFCSPLOWO2_12_FULL_47_9c</name>
    <dbReference type="NCBI Taxonomy" id="1802131"/>
    <lineage>
        <taxon>Bacteria</taxon>
        <taxon>Candidatus Ryaniibacteriota</taxon>
    </lineage>
</organism>
<reference evidence="3 4" key="1">
    <citation type="journal article" date="2016" name="Nat. Commun.">
        <title>Thousands of microbial genomes shed light on interconnected biogeochemical processes in an aquifer system.</title>
        <authorList>
            <person name="Anantharaman K."/>
            <person name="Brown C.T."/>
            <person name="Hug L.A."/>
            <person name="Sharon I."/>
            <person name="Castelle C.J."/>
            <person name="Probst A.J."/>
            <person name="Thomas B.C."/>
            <person name="Singh A."/>
            <person name="Wilkins M.J."/>
            <person name="Karaoz U."/>
            <person name="Brodie E.L."/>
            <person name="Williams K.H."/>
            <person name="Hubbard S.S."/>
            <person name="Banfield J.F."/>
        </authorList>
    </citation>
    <scope>NUCLEOTIDE SEQUENCE [LARGE SCALE GENOMIC DNA]</scope>
</reference>
<accession>A0A1G2H350</accession>
<sequence length="341" mass="36130">MKQTLILTAIFLSLLPPFALAEVADTELNYFLVSPIPGGDTSVKDFPQYVEFIIPFLLSFAAIAALVMFVVGGFQYMTGGMSPAILTNAKERISNAIFGLVIIVFSVTILATINPELVTLKLDLNKVGECVGCNATYTNKRDDLAPPGSLGEDATCFEDSECVDGTRCINDKCTRAGQGIGQSCPSGDGKQCESGVCVTRVCVRSDLEKGEGCQTTPQCKAGMECIQWATSKTCEKANSLDEGAKCPIGSNLCKAGLFCGDSAGFNECYRKYSVADGNTCYGDPHCLAGSACTKNLISSNICFKMNSKSRGQECSGDSRECTGNLICDDVGPGGSYICTLE</sequence>
<evidence type="ECO:0000256" key="1">
    <source>
        <dbReference type="SAM" id="Phobius"/>
    </source>
</evidence>
<evidence type="ECO:0008006" key="5">
    <source>
        <dbReference type="Google" id="ProtNLM"/>
    </source>
</evidence>
<dbReference type="Proteomes" id="UP000178996">
    <property type="component" value="Unassembled WGS sequence"/>
</dbReference>